<dbReference type="Proteomes" id="UP000441523">
    <property type="component" value="Unassembled WGS sequence"/>
</dbReference>
<evidence type="ECO:0000256" key="7">
    <source>
        <dbReference type="ARBA" id="ARBA00022723"/>
    </source>
</evidence>
<evidence type="ECO:0000256" key="1">
    <source>
        <dbReference type="ARBA" id="ARBA00000077"/>
    </source>
</evidence>
<dbReference type="CDD" id="cd09278">
    <property type="entry name" value="RNase_HI_prokaryote_like"/>
    <property type="match status" value="1"/>
</dbReference>
<evidence type="ECO:0000256" key="8">
    <source>
        <dbReference type="ARBA" id="ARBA00022759"/>
    </source>
</evidence>
<keyword evidence="7" id="KW-0479">Metal-binding</keyword>
<name>A0A6N6MLT4_9HYPH</name>
<accession>A0A6N6MLT4</accession>
<dbReference type="PROSITE" id="PS50879">
    <property type="entry name" value="RNASE_H_1"/>
    <property type="match status" value="1"/>
</dbReference>
<evidence type="ECO:0000256" key="6">
    <source>
        <dbReference type="ARBA" id="ARBA00022722"/>
    </source>
</evidence>
<dbReference type="GO" id="GO:0003676">
    <property type="term" value="F:nucleic acid binding"/>
    <property type="evidence" value="ECO:0007669"/>
    <property type="project" value="InterPro"/>
</dbReference>
<gene>
    <name evidence="12" type="ORF">F6X51_24130</name>
</gene>
<evidence type="ECO:0000256" key="5">
    <source>
        <dbReference type="ARBA" id="ARBA00012180"/>
    </source>
</evidence>
<dbReference type="GO" id="GO:0004523">
    <property type="term" value="F:RNA-DNA hybrid ribonuclease activity"/>
    <property type="evidence" value="ECO:0007669"/>
    <property type="project" value="UniProtKB-EC"/>
</dbReference>
<comment type="caution">
    <text evidence="12">The sequence shown here is derived from an EMBL/GenBank/DDBJ whole genome shotgun (WGS) entry which is preliminary data.</text>
</comment>
<organism evidence="12 13">
    <name type="scientific">Methylobacterium planeticum</name>
    <dbReference type="NCBI Taxonomy" id="2615211"/>
    <lineage>
        <taxon>Bacteria</taxon>
        <taxon>Pseudomonadati</taxon>
        <taxon>Pseudomonadota</taxon>
        <taxon>Alphaproteobacteria</taxon>
        <taxon>Hyphomicrobiales</taxon>
        <taxon>Methylobacteriaceae</taxon>
        <taxon>Methylobacterium</taxon>
    </lineage>
</organism>
<dbReference type="GO" id="GO:0046872">
    <property type="term" value="F:metal ion binding"/>
    <property type="evidence" value="ECO:0007669"/>
    <property type="project" value="UniProtKB-KW"/>
</dbReference>
<proteinExistence type="inferred from homology"/>
<keyword evidence="10" id="KW-0460">Magnesium</keyword>
<dbReference type="PANTHER" id="PTHR10642:SF26">
    <property type="entry name" value="RIBONUCLEASE H1"/>
    <property type="match status" value="1"/>
</dbReference>
<evidence type="ECO:0000259" key="11">
    <source>
        <dbReference type="PROSITE" id="PS50879"/>
    </source>
</evidence>
<comment type="catalytic activity">
    <reaction evidence="1">
        <text>Endonucleolytic cleavage to 5'-phosphomonoester.</text>
        <dbReference type="EC" id="3.1.26.4"/>
    </reaction>
</comment>
<evidence type="ECO:0000256" key="4">
    <source>
        <dbReference type="ARBA" id="ARBA00011245"/>
    </source>
</evidence>
<dbReference type="EC" id="3.1.26.4" evidence="5"/>
<dbReference type="InterPro" id="IPR002156">
    <property type="entry name" value="RNaseH_domain"/>
</dbReference>
<dbReference type="RefSeq" id="WP_150966284.1">
    <property type="nucleotide sequence ID" value="NZ_VZZJ01000034.1"/>
</dbReference>
<comment type="subunit">
    <text evidence="4">Monomer.</text>
</comment>
<dbReference type="InterPro" id="IPR012337">
    <property type="entry name" value="RNaseH-like_sf"/>
</dbReference>
<evidence type="ECO:0000313" key="12">
    <source>
        <dbReference type="EMBL" id="KAB1069932.1"/>
    </source>
</evidence>
<evidence type="ECO:0000313" key="13">
    <source>
        <dbReference type="Proteomes" id="UP000441523"/>
    </source>
</evidence>
<sequence length="196" mass="21116">MSTTITLPSAPLATTEERPQTETFTVHVDGSSLRNPGPARWAAVIFAPDRDKLVLVGSAPKATNNQMELWAAFEAFSALPLDATGVLYADSRYVVDGLTMLREDWARRGWRKSNGQRVVNTTLWKLLGKAADARPGIRVEWLRGHNGNAGNDPADRLARTEAEKVQAGCDPVGACGLFLEECALEDAELAAGRAAA</sequence>
<dbReference type="PANTHER" id="PTHR10642">
    <property type="entry name" value="RIBONUCLEASE H1"/>
    <property type="match status" value="1"/>
</dbReference>
<dbReference type="AlphaFoldDB" id="A0A6N6MLT4"/>
<evidence type="ECO:0000256" key="3">
    <source>
        <dbReference type="ARBA" id="ARBA00005300"/>
    </source>
</evidence>
<feature type="domain" description="RNase H type-1" evidence="11">
    <location>
        <begin position="20"/>
        <end position="163"/>
    </location>
</feature>
<evidence type="ECO:0000256" key="10">
    <source>
        <dbReference type="ARBA" id="ARBA00022842"/>
    </source>
</evidence>
<dbReference type="EMBL" id="VZZJ01000034">
    <property type="protein sequence ID" value="KAB1069932.1"/>
    <property type="molecule type" value="Genomic_DNA"/>
</dbReference>
<keyword evidence="8" id="KW-0255">Endonuclease</keyword>
<dbReference type="GO" id="GO:0043137">
    <property type="term" value="P:DNA replication, removal of RNA primer"/>
    <property type="evidence" value="ECO:0007669"/>
    <property type="project" value="TreeGrafter"/>
</dbReference>
<dbReference type="InterPro" id="IPR036397">
    <property type="entry name" value="RNaseH_sf"/>
</dbReference>
<comment type="cofactor">
    <cofactor evidence="2">
        <name>Mg(2+)</name>
        <dbReference type="ChEBI" id="CHEBI:18420"/>
    </cofactor>
</comment>
<keyword evidence="13" id="KW-1185">Reference proteome</keyword>
<reference evidence="12 13" key="1">
    <citation type="submission" date="2019-09" db="EMBL/GenBank/DDBJ databases">
        <title>YIM 132548 draft genome.</title>
        <authorList>
            <person name="Jiang L."/>
        </authorList>
    </citation>
    <scope>NUCLEOTIDE SEQUENCE [LARGE SCALE GENOMIC DNA]</scope>
    <source>
        <strain evidence="12 13">YIM 132548</strain>
    </source>
</reference>
<comment type="similarity">
    <text evidence="3">Belongs to the RNase H family.</text>
</comment>
<evidence type="ECO:0000256" key="2">
    <source>
        <dbReference type="ARBA" id="ARBA00001946"/>
    </source>
</evidence>
<dbReference type="InterPro" id="IPR022892">
    <property type="entry name" value="RNaseHI"/>
</dbReference>
<protein>
    <recommendedName>
        <fullName evidence="5">ribonuclease H</fullName>
        <ecNumber evidence="5">3.1.26.4</ecNumber>
    </recommendedName>
</protein>
<dbReference type="SUPFAM" id="SSF53098">
    <property type="entry name" value="Ribonuclease H-like"/>
    <property type="match status" value="1"/>
</dbReference>
<evidence type="ECO:0000256" key="9">
    <source>
        <dbReference type="ARBA" id="ARBA00022801"/>
    </source>
</evidence>
<dbReference type="Pfam" id="PF00075">
    <property type="entry name" value="RNase_H"/>
    <property type="match status" value="1"/>
</dbReference>
<dbReference type="InterPro" id="IPR050092">
    <property type="entry name" value="RNase_H"/>
</dbReference>
<keyword evidence="6" id="KW-0540">Nuclease</keyword>
<dbReference type="Gene3D" id="3.30.420.10">
    <property type="entry name" value="Ribonuclease H-like superfamily/Ribonuclease H"/>
    <property type="match status" value="1"/>
</dbReference>
<keyword evidence="9" id="KW-0378">Hydrolase</keyword>